<dbReference type="RefSeq" id="WP_311660223.1">
    <property type="nucleotide sequence ID" value="NZ_JAVRHY010000018.1"/>
</dbReference>
<dbReference type="PANTHER" id="PTHR10815">
    <property type="entry name" value="METHYLATED-DNA--PROTEIN-CYSTEINE METHYLTRANSFERASE"/>
    <property type="match status" value="1"/>
</dbReference>
<evidence type="ECO:0000256" key="8">
    <source>
        <dbReference type="ARBA" id="ARBA00023163"/>
    </source>
</evidence>
<dbReference type="GO" id="GO:0032259">
    <property type="term" value="P:methylation"/>
    <property type="evidence" value="ECO:0007669"/>
    <property type="project" value="UniProtKB-KW"/>
</dbReference>
<keyword evidence="12" id="KW-0238">DNA-binding</keyword>
<organism evidence="12 13">
    <name type="scientific">Spectribacter acetivorans</name>
    <dbReference type="NCBI Taxonomy" id="3075603"/>
    <lineage>
        <taxon>Bacteria</taxon>
        <taxon>Pseudomonadati</taxon>
        <taxon>Pseudomonadota</taxon>
        <taxon>Gammaproteobacteria</taxon>
        <taxon>Salinisphaerales</taxon>
        <taxon>Salinisphaeraceae</taxon>
        <taxon>Spectribacter</taxon>
    </lineage>
</organism>
<comment type="catalytic activity">
    <reaction evidence="10">
        <text>a 6-O-methyl-2'-deoxyguanosine in DNA + L-cysteinyl-[protein] = S-methyl-L-cysteinyl-[protein] + a 2'-deoxyguanosine in DNA</text>
        <dbReference type="Rhea" id="RHEA:24000"/>
        <dbReference type="Rhea" id="RHEA-COMP:10131"/>
        <dbReference type="Rhea" id="RHEA-COMP:10132"/>
        <dbReference type="Rhea" id="RHEA-COMP:11367"/>
        <dbReference type="Rhea" id="RHEA-COMP:11368"/>
        <dbReference type="ChEBI" id="CHEBI:29950"/>
        <dbReference type="ChEBI" id="CHEBI:82612"/>
        <dbReference type="ChEBI" id="CHEBI:85445"/>
        <dbReference type="ChEBI" id="CHEBI:85448"/>
        <dbReference type="EC" id="2.1.1.63"/>
    </reaction>
</comment>
<dbReference type="Proteomes" id="UP001259982">
    <property type="component" value="Unassembled WGS sequence"/>
</dbReference>
<name>A0ABU3BB29_9GAMM</name>
<dbReference type="NCBIfam" id="TIGR00589">
    <property type="entry name" value="ogt"/>
    <property type="match status" value="1"/>
</dbReference>
<evidence type="ECO:0000256" key="4">
    <source>
        <dbReference type="ARBA" id="ARBA00022679"/>
    </source>
</evidence>
<dbReference type="InterPro" id="IPR036217">
    <property type="entry name" value="MethylDNA_cys_MeTrfase_DNAb"/>
</dbReference>
<dbReference type="InterPro" id="IPR004026">
    <property type="entry name" value="Ada_DNA_repair_Zn-bd"/>
</dbReference>
<dbReference type="NCBIfam" id="NF011964">
    <property type="entry name" value="PRK15435.1"/>
    <property type="match status" value="1"/>
</dbReference>
<evidence type="ECO:0000256" key="7">
    <source>
        <dbReference type="ARBA" id="ARBA00023159"/>
    </source>
</evidence>
<dbReference type="Pfam" id="PF12833">
    <property type="entry name" value="HTH_18"/>
    <property type="match status" value="1"/>
</dbReference>
<evidence type="ECO:0000313" key="13">
    <source>
        <dbReference type="Proteomes" id="UP001259982"/>
    </source>
</evidence>
<reference evidence="12 13" key="1">
    <citation type="submission" date="2023-09" db="EMBL/GenBank/DDBJ databases">
        <authorList>
            <person name="Rey-Velasco X."/>
        </authorList>
    </citation>
    <scope>NUCLEOTIDE SEQUENCE [LARGE SCALE GENOMIC DNA]</scope>
    <source>
        <strain evidence="12 13">P385</strain>
    </source>
</reference>
<evidence type="ECO:0000256" key="10">
    <source>
        <dbReference type="ARBA" id="ARBA00049348"/>
    </source>
</evidence>
<comment type="catalytic activity">
    <reaction evidence="1">
        <text>a 4-O-methyl-thymidine in DNA + L-cysteinyl-[protein] = a thymidine in DNA + S-methyl-L-cysteinyl-[protein]</text>
        <dbReference type="Rhea" id="RHEA:53428"/>
        <dbReference type="Rhea" id="RHEA-COMP:10131"/>
        <dbReference type="Rhea" id="RHEA-COMP:10132"/>
        <dbReference type="Rhea" id="RHEA-COMP:13555"/>
        <dbReference type="Rhea" id="RHEA-COMP:13556"/>
        <dbReference type="ChEBI" id="CHEBI:29950"/>
        <dbReference type="ChEBI" id="CHEBI:82612"/>
        <dbReference type="ChEBI" id="CHEBI:137386"/>
        <dbReference type="ChEBI" id="CHEBI:137387"/>
        <dbReference type="EC" id="2.1.1.63"/>
    </reaction>
</comment>
<dbReference type="InterPro" id="IPR009057">
    <property type="entry name" value="Homeodomain-like_sf"/>
</dbReference>
<dbReference type="SUPFAM" id="SSF57884">
    <property type="entry name" value="Ada DNA repair protein, N-terminal domain (N-Ada 10)"/>
    <property type="match status" value="1"/>
</dbReference>
<accession>A0ABU3BB29</accession>
<dbReference type="Gene3D" id="1.10.10.60">
    <property type="entry name" value="Homeodomain-like"/>
    <property type="match status" value="1"/>
</dbReference>
<dbReference type="InterPro" id="IPR036388">
    <property type="entry name" value="WH-like_DNA-bd_sf"/>
</dbReference>
<dbReference type="PROSITE" id="PS01124">
    <property type="entry name" value="HTH_ARAC_FAMILY_2"/>
    <property type="match status" value="1"/>
</dbReference>
<dbReference type="SMART" id="SM00342">
    <property type="entry name" value="HTH_ARAC"/>
    <property type="match status" value="1"/>
</dbReference>
<keyword evidence="3 12" id="KW-0489">Methyltransferase</keyword>
<dbReference type="Pfam" id="PF01035">
    <property type="entry name" value="DNA_binding_1"/>
    <property type="match status" value="1"/>
</dbReference>
<evidence type="ECO:0000256" key="1">
    <source>
        <dbReference type="ARBA" id="ARBA00001286"/>
    </source>
</evidence>
<dbReference type="InterPro" id="IPR001497">
    <property type="entry name" value="MethylDNA_cys_MeTrfase_AS"/>
</dbReference>
<feature type="domain" description="HTH araC/xylS-type" evidence="11">
    <location>
        <begin position="109"/>
        <end position="190"/>
    </location>
</feature>
<dbReference type="PROSITE" id="PS00374">
    <property type="entry name" value="MGMT"/>
    <property type="match status" value="1"/>
</dbReference>
<dbReference type="Pfam" id="PF02805">
    <property type="entry name" value="Ada_Zn_binding"/>
    <property type="match status" value="1"/>
</dbReference>
<dbReference type="InterPro" id="IPR018060">
    <property type="entry name" value="HTH_AraC"/>
</dbReference>
<dbReference type="EC" id="2.1.1.-" evidence="12"/>
<dbReference type="CDD" id="cd06445">
    <property type="entry name" value="ATase"/>
    <property type="match status" value="1"/>
</dbReference>
<evidence type="ECO:0000256" key="2">
    <source>
        <dbReference type="ARBA" id="ARBA00001947"/>
    </source>
</evidence>
<dbReference type="InterPro" id="IPR035451">
    <property type="entry name" value="Ada-like_dom_sf"/>
</dbReference>
<dbReference type="SUPFAM" id="SSF46767">
    <property type="entry name" value="Methylated DNA-protein cysteine methyltransferase, C-terminal domain"/>
    <property type="match status" value="1"/>
</dbReference>
<dbReference type="InterPro" id="IPR036631">
    <property type="entry name" value="MGMT_N_sf"/>
</dbReference>
<sequence>MSTPAPDSATNRRADAARWAAITARDSTADGHFFYGVTTTGVYCRPSCPSRAARRENVRFFTDGAAAAAAGFRACKRCRPDLPASTNANVAVVAAACRFIETADTAPGLDAIAAHVGFSPSHFHRLFKRLTGLTPRQYAAAHREQRLRQELRGGAPVTRAIFEAGYGSSGRFYEQADAVLGMTPGDFRAGGTNTAIRFAVGQSSLGAILVAASQRGICAIYLGDDPEALTHELQDRFPHAELVGGDRDFEQLVARVVGLVESPETGADLPLDIRGTAFQQRVWEALRAIPPGETASYTDIAARIGRPKSVRAVAGACAANQLAVAIPCHRVVRSDGNLSGYRWGVDRKRKLLTRERRT</sequence>
<dbReference type="InterPro" id="IPR014048">
    <property type="entry name" value="MethylDNA_cys_MeTrfase_DNA-bd"/>
</dbReference>
<dbReference type="SUPFAM" id="SSF53155">
    <property type="entry name" value="Methylated DNA-protein cysteine methyltransferase domain"/>
    <property type="match status" value="1"/>
</dbReference>
<dbReference type="PIRSF" id="PIRSF000409">
    <property type="entry name" value="Ada"/>
    <property type="match status" value="1"/>
</dbReference>
<keyword evidence="5" id="KW-0227">DNA damage</keyword>
<dbReference type="EMBL" id="JAVRHY010000018">
    <property type="protein sequence ID" value="MDT0619658.1"/>
    <property type="molecule type" value="Genomic_DNA"/>
</dbReference>
<keyword evidence="9" id="KW-0234">DNA repair</keyword>
<evidence type="ECO:0000256" key="3">
    <source>
        <dbReference type="ARBA" id="ARBA00022603"/>
    </source>
</evidence>
<evidence type="ECO:0000256" key="5">
    <source>
        <dbReference type="ARBA" id="ARBA00022763"/>
    </source>
</evidence>
<dbReference type="Gene3D" id="1.10.10.10">
    <property type="entry name" value="Winged helix-like DNA-binding domain superfamily/Winged helix DNA-binding domain"/>
    <property type="match status" value="1"/>
</dbReference>
<dbReference type="InterPro" id="IPR016221">
    <property type="entry name" value="Bifunct_regulatory_prot_Ada"/>
</dbReference>
<dbReference type="SUPFAM" id="SSF46689">
    <property type="entry name" value="Homeodomain-like"/>
    <property type="match status" value="1"/>
</dbReference>
<keyword evidence="7" id="KW-0010">Activator</keyword>
<dbReference type="Gene3D" id="3.40.10.10">
    <property type="entry name" value="DNA Methylphosphotriester Repair Domain"/>
    <property type="match status" value="1"/>
</dbReference>
<proteinExistence type="predicted"/>
<evidence type="ECO:0000256" key="6">
    <source>
        <dbReference type="ARBA" id="ARBA00023015"/>
    </source>
</evidence>
<keyword evidence="13" id="KW-1185">Reference proteome</keyword>
<protein>
    <submittedName>
        <fullName evidence="12">Bifunctional DNA-binding transcriptional regulator/O6-methylguanine-DNA methyltransferase Ada</fullName>
        <ecNumber evidence="12">2.1.1.-</ecNumber>
    </submittedName>
</protein>
<gene>
    <name evidence="12" type="primary">ada</name>
    <name evidence="12" type="ORF">RM531_14360</name>
</gene>
<dbReference type="GO" id="GO:0008168">
    <property type="term" value="F:methyltransferase activity"/>
    <property type="evidence" value="ECO:0007669"/>
    <property type="project" value="UniProtKB-KW"/>
</dbReference>
<comment type="cofactor">
    <cofactor evidence="2">
        <name>Zn(2+)</name>
        <dbReference type="ChEBI" id="CHEBI:29105"/>
    </cofactor>
</comment>
<dbReference type="GO" id="GO:0003677">
    <property type="term" value="F:DNA binding"/>
    <property type="evidence" value="ECO:0007669"/>
    <property type="project" value="UniProtKB-KW"/>
</dbReference>
<evidence type="ECO:0000259" key="11">
    <source>
        <dbReference type="PROSITE" id="PS01124"/>
    </source>
</evidence>
<comment type="caution">
    <text evidence="12">The sequence shown here is derived from an EMBL/GenBank/DDBJ whole genome shotgun (WGS) entry which is preliminary data.</text>
</comment>
<keyword evidence="6" id="KW-0805">Transcription regulation</keyword>
<dbReference type="Gene3D" id="3.30.160.70">
    <property type="entry name" value="Methylated DNA-protein cysteine methyltransferase domain"/>
    <property type="match status" value="1"/>
</dbReference>
<keyword evidence="4 12" id="KW-0808">Transferase</keyword>
<evidence type="ECO:0000313" key="12">
    <source>
        <dbReference type="EMBL" id="MDT0619658.1"/>
    </source>
</evidence>
<keyword evidence="8" id="KW-0804">Transcription</keyword>
<dbReference type="PANTHER" id="PTHR10815:SF14">
    <property type="entry name" value="BIFUNCTIONAL TRANSCRIPTIONAL ACTIVATOR_DNA REPAIR ENZYME ADA"/>
    <property type="match status" value="1"/>
</dbReference>
<evidence type="ECO:0000256" key="9">
    <source>
        <dbReference type="ARBA" id="ARBA00023204"/>
    </source>
</evidence>